<protein>
    <submittedName>
        <fullName evidence="1">Uncharacterized protein</fullName>
    </submittedName>
</protein>
<organism evidence="1 2">
    <name type="scientific">Priestia megaterium</name>
    <name type="common">Bacillus megaterium</name>
    <dbReference type="NCBI Taxonomy" id="1404"/>
    <lineage>
        <taxon>Bacteria</taxon>
        <taxon>Bacillati</taxon>
        <taxon>Bacillota</taxon>
        <taxon>Bacilli</taxon>
        <taxon>Bacillales</taxon>
        <taxon>Bacillaceae</taxon>
        <taxon>Priestia</taxon>
    </lineage>
</organism>
<dbReference type="EMBL" id="BSYK01000001">
    <property type="protein sequence ID" value="GMG73494.1"/>
    <property type="molecule type" value="Genomic_DNA"/>
</dbReference>
<name>A0AAX6BIC6_PRIMG</name>
<evidence type="ECO:0000313" key="2">
    <source>
        <dbReference type="Proteomes" id="UP001165240"/>
    </source>
</evidence>
<dbReference type="Proteomes" id="UP001165240">
    <property type="component" value="Unassembled WGS sequence"/>
</dbReference>
<gene>
    <name evidence="1" type="ORF">ShirakiTB12_19620</name>
</gene>
<proteinExistence type="predicted"/>
<reference evidence="1" key="1">
    <citation type="journal article" date="2024" name="Appl Microbiol">
        <title>Effect of kuratsuki Bacillus and Priestia on Taste of Sake.</title>
        <authorList>
            <person name="Kobayashi K."/>
            <person name="Nishida H."/>
        </authorList>
    </citation>
    <scope>NUCLEOTIDE SEQUENCE</scope>
    <source>
        <strain evidence="1">B-12</strain>
    </source>
</reference>
<dbReference type="AlphaFoldDB" id="A0AAX6BIC6"/>
<accession>A0AAX6BIC6</accession>
<sequence>MSSYVGIKVIKWVQSSVKDGYIVILWIKYTLLTYMDEFDFKDYALFINSVRIDMIQSVYKSI</sequence>
<comment type="caution">
    <text evidence="1">The sequence shown here is derived from an EMBL/GenBank/DDBJ whole genome shotgun (WGS) entry which is preliminary data.</text>
</comment>
<evidence type="ECO:0000313" key="1">
    <source>
        <dbReference type="EMBL" id="GMG73494.1"/>
    </source>
</evidence>